<evidence type="ECO:0000256" key="1">
    <source>
        <dbReference type="SAM" id="SignalP"/>
    </source>
</evidence>
<dbReference type="EMBL" id="BSOJ01000007">
    <property type="protein sequence ID" value="GLR25682.1"/>
    <property type="molecule type" value="Genomic_DNA"/>
</dbReference>
<protein>
    <submittedName>
        <fullName evidence="2">Uncharacterized protein</fullName>
    </submittedName>
</protein>
<evidence type="ECO:0000313" key="2">
    <source>
        <dbReference type="EMBL" id="GLR25682.1"/>
    </source>
</evidence>
<feature type="signal peptide" evidence="1">
    <location>
        <begin position="1"/>
        <end position="20"/>
    </location>
</feature>
<dbReference type="RefSeq" id="WP_284280108.1">
    <property type="nucleotide sequence ID" value="NZ_BSOJ01000007.1"/>
</dbReference>
<evidence type="ECO:0000313" key="3">
    <source>
        <dbReference type="Proteomes" id="UP001156664"/>
    </source>
</evidence>
<name>A0ABQ5YTB8_9BURK</name>
<keyword evidence="1" id="KW-0732">Signal</keyword>
<comment type="caution">
    <text evidence="2">The sequence shown here is derived from an EMBL/GenBank/DDBJ whole genome shotgun (WGS) entry which is preliminary data.</text>
</comment>
<sequence>MRLKATVYALFLGSTAPVWAAPGNPAPADYSGVYDCKGTDAHDGAYTAEVTLTKNPIHSVGNNTAYHFEMKVPGFGTYPGEAVAQGHYAAIHFANTGPKTGDAGTGLARFHKAHGNRWAFTKFYYEPGYQGGNHGTEECVQKEAVNRVAPPVPEQSGRKGG</sequence>
<accession>A0ABQ5YTB8</accession>
<dbReference type="Proteomes" id="UP001156664">
    <property type="component" value="Unassembled WGS sequence"/>
</dbReference>
<keyword evidence="3" id="KW-1185">Reference proteome</keyword>
<organism evidence="2 3">
    <name type="scientific">Limnobacter litoralis</name>
    <dbReference type="NCBI Taxonomy" id="481366"/>
    <lineage>
        <taxon>Bacteria</taxon>
        <taxon>Pseudomonadati</taxon>
        <taxon>Pseudomonadota</taxon>
        <taxon>Betaproteobacteria</taxon>
        <taxon>Burkholderiales</taxon>
        <taxon>Burkholderiaceae</taxon>
        <taxon>Limnobacter</taxon>
    </lineage>
</organism>
<gene>
    <name evidence="2" type="ORF">GCM10007875_07700</name>
</gene>
<reference evidence="3" key="1">
    <citation type="journal article" date="2019" name="Int. J. Syst. Evol. Microbiol.">
        <title>The Global Catalogue of Microorganisms (GCM) 10K type strain sequencing project: providing services to taxonomists for standard genome sequencing and annotation.</title>
        <authorList>
            <consortium name="The Broad Institute Genomics Platform"/>
            <consortium name="The Broad Institute Genome Sequencing Center for Infectious Disease"/>
            <person name="Wu L."/>
            <person name="Ma J."/>
        </authorList>
    </citation>
    <scope>NUCLEOTIDE SEQUENCE [LARGE SCALE GENOMIC DNA]</scope>
    <source>
        <strain evidence="3">NBRC 105857</strain>
    </source>
</reference>
<proteinExistence type="predicted"/>
<feature type="chain" id="PRO_5045122703" evidence="1">
    <location>
        <begin position="21"/>
        <end position="161"/>
    </location>
</feature>